<feature type="region of interest" description="Disordered" evidence="1">
    <location>
        <begin position="1"/>
        <end position="39"/>
    </location>
</feature>
<comment type="caution">
    <text evidence="2">The sequence shown here is derived from an EMBL/GenBank/DDBJ whole genome shotgun (WGS) entry which is preliminary data.</text>
</comment>
<name>A0ABP9BPR5_9ACTN</name>
<feature type="compositionally biased region" description="Polar residues" evidence="1">
    <location>
        <begin position="1"/>
        <end position="11"/>
    </location>
</feature>
<sequence length="81" mass="8856">MDGTRRSSLPSRTIDRARPGAGDARRAAARHYDPTGPGKPLFGFFAAMAETEREKTQTYPEAVESAHADFAALQQRDHSPV</sequence>
<proteinExistence type="predicted"/>
<evidence type="ECO:0000256" key="1">
    <source>
        <dbReference type="SAM" id="MobiDB-lite"/>
    </source>
</evidence>
<dbReference type="Proteomes" id="UP001501265">
    <property type="component" value="Unassembled WGS sequence"/>
</dbReference>
<dbReference type="EMBL" id="BAABIG010000024">
    <property type="protein sequence ID" value="GAA4798697.1"/>
    <property type="molecule type" value="Genomic_DNA"/>
</dbReference>
<accession>A0ABP9BPR5</accession>
<evidence type="ECO:0000313" key="3">
    <source>
        <dbReference type="Proteomes" id="UP001501265"/>
    </source>
</evidence>
<evidence type="ECO:0000313" key="2">
    <source>
        <dbReference type="EMBL" id="GAA4798697.1"/>
    </source>
</evidence>
<gene>
    <name evidence="2" type="ORF">GCM10023220_28280</name>
</gene>
<feature type="compositionally biased region" description="Basic and acidic residues" evidence="1">
    <location>
        <begin position="13"/>
        <end position="33"/>
    </location>
</feature>
<keyword evidence="3" id="KW-1185">Reference proteome</keyword>
<protein>
    <submittedName>
        <fullName evidence="2">Uncharacterized protein</fullName>
    </submittedName>
</protein>
<organism evidence="2 3">
    <name type="scientific">Streptomyces ziwulingensis</name>
    <dbReference type="NCBI Taxonomy" id="1045501"/>
    <lineage>
        <taxon>Bacteria</taxon>
        <taxon>Bacillati</taxon>
        <taxon>Actinomycetota</taxon>
        <taxon>Actinomycetes</taxon>
        <taxon>Kitasatosporales</taxon>
        <taxon>Streptomycetaceae</taxon>
        <taxon>Streptomyces</taxon>
    </lineage>
</organism>
<reference evidence="3" key="1">
    <citation type="journal article" date="2019" name="Int. J. Syst. Evol. Microbiol.">
        <title>The Global Catalogue of Microorganisms (GCM) 10K type strain sequencing project: providing services to taxonomists for standard genome sequencing and annotation.</title>
        <authorList>
            <consortium name="The Broad Institute Genomics Platform"/>
            <consortium name="The Broad Institute Genome Sequencing Center for Infectious Disease"/>
            <person name="Wu L."/>
            <person name="Ma J."/>
        </authorList>
    </citation>
    <scope>NUCLEOTIDE SEQUENCE [LARGE SCALE GENOMIC DNA]</scope>
    <source>
        <strain evidence="3">JCM 18081</strain>
    </source>
</reference>